<accession>A0A1H7BIM1</accession>
<organism evidence="3 4">
    <name type="scientific">Cyclobacterium xiamenense</name>
    <dbReference type="NCBI Taxonomy" id="1297121"/>
    <lineage>
        <taxon>Bacteria</taxon>
        <taxon>Pseudomonadati</taxon>
        <taxon>Bacteroidota</taxon>
        <taxon>Cytophagia</taxon>
        <taxon>Cytophagales</taxon>
        <taxon>Cyclobacteriaceae</taxon>
        <taxon>Cyclobacterium</taxon>
    </lineage>
</organism>
<dbReference type="Proteomes" id="UP000199403">
    <property type="component" value="Unassembled WGS sequence"/>
</dbReference>
<proteinExistence type="predicted"/>
<feature type="chain" id="PRO_5011668568" evidence="1">
    <location>
        <begin position="25"/>
        <end position="314"/>
    </location>
</feature>
<protein>
    <submittedName>
        <fullName evidence="3">Putative adhesin</fullName>
    </submittedName>
</protein>
<dbReference type="AlphaFoldDB" id="A0A1H7BIM1"/>
<feature type="domain" description="DUF4097" evidence="2">
    <location>
        <begin position="118"/>
        <end position="204"/>
    </location>
</feature>
<dbReference type="PROSITE" id="PS51257">
    <property type="entry name" value="PROKAR_LIPOPROTEIN"/>
    <property type="match status" value="1"/>
</dbReference>
<keyword evidence="1" id="KW-0732">Signal</keyword>
<feature type="signal peptide" evidence="1">
    <location>
        <begin position="1"/>
        <end position="24"/>
    </location>
</feature>
<sequence>MNRMDKVPMLVTSLLLFVSCTSLPKETISDIEISFDGIEKVRIYGGALEISYTGGEETDEVYLNAYVESTDSGMEGVRYRQSGNELIVEFDTDFHGSFLFGTQVDGFISLKGPRDMALDIHNSSGKLEVFHVKNEFIQLKGSSGKVEGRDLESSNLQVEISSGRVELADIRGNLDLKLSSGMASLDGMKGNVQFQGSSGLVQLSDVQGKVAGKMSSGKADLKRVSNLGAISLTSGMLHAENCGLSEDSYFSASSGYMKVTSNTDLSAYNYDFQVGSGRLSVGDRSSSEDLYIDHGAAQTIKGKLQSGRMVLEGS</sequence>
<dbReference type="OrthoDB" id="835341at2"/>
<evidence type="ECO:0000256" key="1">
    <source>
        <dbReference type="SAM" id="SignalP"/>
    </source>
</evidence>
<dbReference type="Gene3D" id="2.160.20.120">
    <property type="match status" value="1"/>
</dbReference>
<keyword evidence="4" id="KW-1185">Reference proteome</keyword>
<evidence type="ECO:0000259" key="2">
    <source>
        <dbReference type="Pfam" id="PF13349"/>
    </source>
</evidence>
<reference evidence="4" key="1">
    <citation type="submission" date="2016-10" db="EMBL/GenBank/DDBJ databases">
        <authorList>
            <person name="Varghese N."/>
            <person name="Submissions S."/>
        </authorList>
    </citation>
    <scope>NUCLEOTIDE SEQUENCE [LARGE SCALE GENOMIC DNA]</scope>
    <source>
        <strain evidence="4">IBRC-M 10761</strain>
    </source>
</reference>
<dbReference type="InterPro" id="IPR025164">
    <property type="entry name" value="Toastrack_DUF4097"/>
</dbReference>
<dbReference type="STRING" id="1416801.SAMN05192553_1125"/>
<evidence type="ECO:0000313" key="3">
    <source>
        <dbReference type="EMBL" id="SEJ76744.1"/>
    </source>
</evidence>
<dbReference type="EMBL" id="FNZH01000012">
    <property type="protein sequence ID" value="SEJ76744.1"/>
    <property type="molecule type" value="Genomic_DNA"/>
</dbReference>
<evidence type="ECO:0000313" key="4">
    <source>
        <dbReference type="Proteomes" id="UP000199403"/>
    </source>
</evidence>
<dbReference type="RefSeq" id="WP_092178635.1">
    <property type="nucleotide sequence ID" value="NZ_FNZH01000012.1"/>
</dbReference>
<gene>
    <name evidence="3" type="ORF">SAMN05192553_1125</name>
</gene>
<name>A0A1H7BIM1_9BACT</name>
<dbReference type="Pfam" id="PF13349">
    <property type="entry name" value="DUF4097"/>
    <property type="match status" value="1"/>
</dbReference>